<dbReference type="EMBL" id="MT141343">
    <property type="protein sequence ID" value="QJA58865.1"/>
    <property type="molecule type" value="Genomic_DNA"/>
</dbReference>
<reference evidence="1" key="1">
    <citation type="submission" date="2020-03" db="EMBL/GenBank/DDBJ databases">
        <title>The deep terrestrial virosphere.</title>
        <authorList>
            <person name="Holmfeldt K."/>
            <person name="Nilsson E."/>
            <person name="Simone D."/>
            <person name="Lopez-Fernandez M."/>
            <person name="Wu X."/>
            <person name="de Brujin I."/>
            <person name="Lundin D."/>
            <person name="Andersson A."/>
            <person name="Bertilsson S."/>
            <person name="Dopson M."/>
        </authorList>
    </citation>
    <scope>NUCLEOTIDE SEQUENCE</scope>
    <source>
        <strain evidence="1">MM415B01395</strain>
    </source>
</reference>
<accession>A0A6M3INJ4</accession>
<dbReference type="AlphaFoldDB" id="A0A6M3INJ4"/>
<name>A0A6M3INJ4_9ZZZZ</name>
<proteinExistence type="predicted"/>
<sequence length="321" mass="37206">MNLAKPMLDELQIKMAAEAITREALIRELKNANDTIVADDGKMFFHSSLTIWSQELTVFLGYQNQQLMSDLTDWYDCRNQWTYRTKNMGTDEIIGVYVNLFGATTPDLIRSTMPLDAIGGGLTSRMIFVFEENKGKVCPYPALSAKEECIREELVYDLARIHLLSGQFRTSEKFLEKWVEWYPHQEANPPFRDIRFEGYLERRANHVMKLSMICNASRTDSMIVTEDDLDRAIEIMETTEKKMPRTFSGVGKLNDADIMTKIMNDIGMADSMKFSDILSRYRTDVDAWRLEHIMTSLQAMKFVKRIVGSDDIEFIYTKRDE</sequence>
<organism evidence="1">
    <name type="scientific">viral metagenome</name>
    <dbReference type="NCBI Taxonomy" id="1070528"/>
    <lineage>
        <taxon>unclassified sequences</taxon>
        <taxon>metagenomes</taxon>
        <taxon>organismal metagenomes</taxon>
    </lineage>
</organism>
<protein>
    <submittedName>
        <fullName evidence="1">Uncharacterized protein</fullName>
    </submittedName>
</protein>
<evidence type="ECO:0000313" key="1">
    <source>
        <dbReference type="EMBL" id="QJA58865.1"/>
    </source>
</evidence>
<gene>
    <name evidence="1" type="ORF">MM415B01395_0008</name>
</gene>